<dbReference type="PANTHER" id="PTHR33420">
    <property type="entry name" value="FIMBRIAL SUBUNIT ELFA-RELATED"/>
    <property type="match status" value="1"/>
</dbReference>
<dbReference type="PANTHER" id="PTHR33420:SF32">
    <property type="entry name" value="FIMBRIAL-LIKE PROTEIN"/>
    <property type="match status" value="1"/>
</dbReference>
<feature type="signal peptide" evidence="1">
    <location>
        <begin position="1"/>
        <end position="22"/>
    </location>
</feature>
<dbReference type="EMBL" id="CATWHI010000003">
    <property type="protein sequence ID" value="CAJ0741911.1"/>
    <property type="molecule type" value="Genomic_DNA"/>
</dbReference>
<keyword evidence="1" id="KW-0732">Signal</keyword>
<organism evidence="3 4">
    <name type="scientific">Ralstonia edaphi</name>
    <dbReference type="NCBI Taxonomy" id="3058599"/>
    <lineage>
        <taxon>Bacteria</taxon>
        <taxon>Pseudomonadati</taxon>
        <taxon>Pseudomonadota</taxon>
        <taxon>Betaproteobacteria</taxon>
        <taxon>Burkholderiales</taxon>
        <taxon>Burkholderiaceae</taxon>
        <taxon>Ralstonia</taxon>
    </lineage>
</organism>
<dbReference type="SUPFAM" id="SSF49401">
    <property type="entry name" value="Bacterial adhesins"/>
    <property type="match status" value="1"/>
</dbReference>
<proteinExistence type="predicted"/>
<accession>A0AB72X9D9</accession>
<feature type="domain" description="Fimbrial-type adhesion" evidence="2">
    <location>
        <begin position="200"/>
        <end position="334"/>
    </location>
</feature>
<evidence type="ECO:0000313" key="3">
    <source>
        <dbReference type="EMBL" id="CAJ0741911.1"/>
    </source>
</evidence>
<dbReference type="InterPro" id="IPR036937">
    <property type="entry name" value="Adhesion_dom_fimbrial_sf"/>
</dbReference>
<dbReference type="InterPro" id="IPR000259">
    <property type="entry name" value="Adhesion_dom_fimbrial"/>
</dbReference>
<dbReference type="AlphaFoldDB" id="A0AB72X9D9"/>
<dbReference type="Proteomes" id="UP001189225">
    <property type="component" value="Unassembled WGS sequence"/>
</dbReference>
<sequence length="334" mass="35505">MRVWCARLAAGLMLTAAKGAFAFTCTTVSTSTTIKPTTISVQRDLPEGALITQVVSDVVNTFKCSNEAPALTYQEAGIKAYGTYLKDIDGKRVYKTNIEGIGYAIGIRMVNGCAAGLERWVNGTNKENPNHYLYCAINGMFTAQPMQHKALINFYKTAASTGTGTVSGQLVGAFILKNNQSYWQTEAQFSIGSVAVEKLSCTLGSAAINVPMGGVPVSAFKGPGTSPPDGRTKSFGIPLTCPKGASINLQLDGTAHDATQGMLKLDNDASSATGVAIQMLYDDKPVELAKRFKWQTTDAEGTYSIPLKARYVQTDKSITPGAANGSATFTLTYQ</sequence>
<dbReference type="GO" id="GO:0009289">
    <property type="term" value="C:pilus"/>
    <property type="evidence" value="ECO:0007669"/>
    <property type="project" value="InterPro"/>
</dbReference>
<gene>
    <name evidence="3" type="ORF">R16034_02881</name>
</gene>
<dbReference type="GO" id="GO:0043709">
    <property type="term" value="P:cell adhesion involved in single-species biofilm formation"/>
    <property type="evidence" value="ECO:0007669"/>
    <property type="project" value="TreeGrafter"/>
</dbReference>
<feature type="chain" id="PRO_5044501620" description="Fimbrial-type adhesion domain-containing protein" evidence="1">
    <location>
        <begin position="23"/>
        <end position="334"/>
    </location>
</feature>
<evidence type="ECO:0000256" key="1">
    <source>
        <dbReference type="SAM" id="SignalP"/>
    </source>
</evidence>
<dbReference type="Gene3D" id="2.60.40.1090">
    <property type="entry name" value="Fimbrial-type adhesion domain"/>
    <property type="match status" value="1"/>
</dbReference>
<comment type="caution">
    <text evidence="3">The sequence shown here is derived from an EMBL/GenBank/DDBJ whole genome shotgun (WGS) entry which is preliminary data.</text>
</comment>
<protein>
    <recommendedName>
        <fullName evidence="2">Fimbrial-type adhesion domain-containing protein</fullName>
    </recommendedName>
</protein>
<name>A0AB72X9D9_9RALS</name>
<dbReference type="InterPro" id="IPR008966">
    <property type="entry name" value="Adhesion_dom_sf"/>
</dbReference>
<reference evidence="3 4" key="1">
    <citation type="submission" date="2023-07" db="EMBL/GenBank/DDBJ databases">
        <authorList>
            <person name="Peeters C."/>
        </authorList>
    </citation>
    <scope>NUCLEOTIDE SEQUENCE [LARGE SCALE GENOMIC DNA]</scope>
    <source>
        <strain evidence="3 4">R-16034</strain>
    </source>
</reference>
<evidence type="ECO:0000259" key="2">
    <source>
        <dbReference type="Pfam" id="PF00419"/>
    </source>
</evidence>
<evidence type="ECO:0000313" key="4">
    <source>
        <dbReference type="Proteomes" id="UP001189225"/>
    </source>
</evidence>
<dbReference type="InterPro" id="IPR050263">
    <property type="entry name" value="Bact_Fimbrial_Adh_Pro"/>
</dbReference>
<dbReference type="Gene3D" id="2.60.40.3310">
    <property type="match status" value="1"/>
</dbReference>
<dbReference type="Pfam" id="PF00419">
    <property type="entry name" value="Fimbrial"/>
    <property type="match status" value="1"/>
</dbReference>
<keyword evidence="4" id="KW-1185">Reference proteome</keyword>